<dbReference type="PATRIC" id="fig|1514904.3.peg.2035"/>
<dbReference type="EMBL" id="JXMU01000025">
    <property type="protein sequence ID" value="KPB00338.1"/>
    <property type="molecule type" value="Genomic_DNA"/>
</dbReference>
<dbReference type="STRING" id="1514904.SU32_14485"/>
<comment type="caution">
    <text evidence="1">The sequence shown here is derived from an EMBL/GenBank/DDBJ whole genome shotgun (WGS) entry which is preliminary data.</text>
</comment>
<name>A0A0N0VLC7_9HYPH</name>
<evidence type="ECO:0000313" key="2">
    <source>
        <dbReference type="Proteomes" id="UP000038011"/>
    </source>
</evidence>
<dbReference type="Pfam" id="PF11927">
    <property type="entry name" value="HODM_asu-like"/>
    <property type="match status" value="1"/>
</dbReference>
<organism evidence="1 2">
    <name type="scientific">Ahrensia marina</name>
    <dbReference type="NCBI Taxonomy" id="1514904"/>
    <lineage>
        <taxon>Bacteria</taxon>
        <taxon>Pseudomonadati</taxon>
        <taxon>Pseudomonadota</taxon>
        <taxon>Alphaproteobacteria</taxon>
        <taxon>Hyphomicrobiales</taxon>
        <taxon>Ahrensiaceae</taxon>
        <taxon>Ahrensia</taxon>
    </lineage>
</organism>
<dbReference type="Proteomes" id="UP000038011">
    <property type="component" value="Unassembled WGS sequence"/>
</dbReference>
<dbReference type="InterPro" id="IPR021848">
    <property type="entry name" value="HODM_asu-like"/>
</dbReference>
<reference evidence="1 2" key="1">
    <citation type="submission" date="2015-01" db="EMBL/GenBank/DDBJ databases">
        <title>Ahrensia donghaiensis sp. nov., a novel dimethylsulphoniopropionate-cleavage bacterium isolated from seawater and emended descriptions of the genus Ahrensia and Ahrensia kielensis.</title>
        <authorList>
            <person name="Liu J."/>
        </authorList>
    </citation>
    <scope>NUCLEOTIDE SEQUENCE [LARGE SCALE GENOMIC DNA]</scope>
    <source>
        <strain evidence="1 2">LZD062</strain>
    </source>
</reference>
<evidence type="ECO:0000313" key="1">
    <source>
        <dbReference type="EMBL" id="KPB00338.1"/>
    </source>
</evidence>
<gene>
    <name evidence="1" type="ORF">SU32_14485</name>
</gene>
<dbReference type="AlphaFoldDB" id="A0A0N0VLC7"/>
<proteinExistence type="predicted"/>
<sequence>MAALPKAFEIGVAPKERDAHWLRPFEGMGAYLAEKSTLLNAEFDLVFADIGGTEAAQEQVFELVSEHLLTTFPDTYQKAGNNIRVLADGGQCGVQIDATEPSLLTASKLVADDLVIMSKTADGWQLSCGCVCFPSAWNMRDKIGKIMAEVHAPVPGFTEGTRKAKIIERMFDGLQIGATVDRHNWSLHSVDDLHLPVPEDGDFADMEDLARLFLRGEMQTLTKLPGGTDILFTIGVFVDPLAALQRNPHLVGDLNMQLMALNEAQLDYKGLRGVRDRLHGHLNSMG</sequence>
<evidence type="ECO:0008006" key="3">
    <source>
        <dbReference type="Google" id="ProtNLM"/>
    </source>
</evidence>
<keyword evidence="2" id="KW-1185">Reference proteome</keyword>
<protein>
    <recommendedName>
        <fullName evidence="3">DUF3445 domain-containing protein</fullName>
    </recommendedName>
</protein>
<accession>A0A0N0VLC7</accession>